<name>A0A5B7JRD4_PORTR</name>
<keyword evidence="2" id="KW-1185">Reference proteome</keyword>
<protein>
    <submittedName>
        <fullName evidence="1">Uncharacterized protein</fullName>
    </submittedName>
</protein>
<evidence type="ECO:0000313" key="2">
    <source>
        <dbReference type="Proteomes" id="UP000324222"/>
    </source>
</evidence>
<dbReference type="EMBL" id="VSRR010107858">
    <property type="protein sequence ID" value="MPC96916.1"/>
    <property type="molecule type" value="Genomic_DNA"/>
</dbReference>
<gene>
    <name evidence="1" type="ORF">E2C01_092197</name>
</gene>
<dbReference type="AlphaFoldDB" id="A0A5B7JRD4"/>
<sequence length="156" mass="17439">MPPLLGVVFDNFRPHVRSLRERLLARIRVLRFLSRKGTGASLRVLRNIYLAVEEAVKCNPDLPLCDYMPHPPWCPAPFTITTFPHARPKALHLRQEAIELVVSCTTPGARHYYTDGSVSAEGAAVAAFVCREVTVAHHCFPSRSHCHLPCSATCQR</sequence>
<evidence type="ECO:0000313" key="1">
    <source>
        <dbReference type="EMBL" id="MPC96916.1"/>
    </source>
</evidence>
<comment type="caution">
    <text evidence="1">The sequence shown here is derived from an EMBL/GenBank/DDBJ whole genome shotgun (WGS) entry which is preliminary data.</text>
</comment>
<organism evidence="1 2">
    <name type="scientific">Portunus trituberculatus</name>
    <name type="common">Swimming crab</name>
    <name type="synonym">Neptunus trituberculatus</name>
    <dbReference type="NCBI Taxonomy" id="210409"/>
    <lineage>
        <taxon>Eukaryota</taxon>
        <taxon>Metazoa</taxon>
        <taxon>Ecdysozoa</taxon>
        <taxon>Arthropoda</taxon>
        <taxon>Crustacea</taxon>
        <taxon>Multicrustacea</taxon>
        <taxon>Malacostraca</taxon>
        <taxon>Eumalacostraca</taxon>
        <taxon>Eucarida</taxon>
        <taxon>Decapoda</taxon>
        <taxon>Pleocyemata</taxon>
        <taxon>Brachyura</taxon>
        <taxon>Eubrachyura</taxon>
        <taxon>Portunoidea</taxon>
        <taxon>Portunidae</taxon>
        <taxon>Portuninae</taxon>
        <taxon>Portunus</taxon>
    </lineage>
</organism>
<reference evidence="1 2" key="1">
    <citation type="submission" date="2019-05" db="EMBL/GenBank/DDBJ databases">
        <title>Another draft genome of Portunus trituberculatus and its Hox gene families provides insights of decapod evolution.</title>
        <authorList>
            <person name="Jeong J.-H."/>
            <person name="Song I."/>
            <person name="Kim S."/>
            <person name="Choi T."/>
            <person name="Kim D."/>
            <person name="Ryu S."/>
            <person name="Kim W."/>
        </authorList>
    </citation>
    <scope>NUCLEOTIDE SEQUENCE [LARGE SCALE GENOMIC DNA]</scope>
    <source>
        <tissue evidence="1">Muscle</tissue>
    </source>
</reference>
<dbReference type="Proteomes" id="UP000324222">
    <property type="component" value="Unassembled WGS sequence"/>
</dbReference>
<accession>A0A5B7JRD4</accession>
<proteinExistence type="predicted"/>